<evidence type="ECO:0000256" key="2">
    <source>
        <dbReference type="ARBA" id="ARBA00022801"/>
    </source>
</evidence>
<dbReference type="Pfam" id="PF01979">
    <property type="entry name" value="Amidohydro_1"/>
    <property type="match status" value="1"/>
</dbReference>
<keyword evidence="2" id="KW-0378">Hydrolase</keyword>
<evidence type="ECO:0000313" key="5">
    <source>
        <dbReference type="EMBL" id="UJG39961.1"/>
    </source>
</evidence>
<dbReference type="FunFam" id="3.20.20.140:FF:000014">
    <property type="entry name" value="5-methylthioadenosine/S-adenosylhomocysteine deaminase"/>
    <property type="match status" value="1"/>
</dbReference>
<keyword evidence="1" id="KW-0479">Metal-binding</keyword>
<keyword evidence="3" id="KW-0862">Zinc</keyword>
<dbReference type="InterPro" id="IPR050287">
    <property type="entry name" value="MTA/SAH_deaminase"/>
</dbReference>
<dbReference type="InterPro" id="IPR006680">
    <property type="entry name" value="Amidohydro-rel"/>
</dbReference>
<protein>
    <submittedName>
        <fullName evidence="5">Amidohydrolase</fullName>
    </submittedName>
</protein>
<dbReference type="Gene3D" id="2.30.40.10">
    <property type="entry name" value="Urease, subunit C, domain 1"/>
    <property type="match status" value="1"/>
</dbReference>
<organism evidence="5">
    <name type="scientific">Candidatus Heimdallarchaeum aukensis</name>
    <dbReference type="NCBI Taxonomy" id="2876573"/>
    <lineage>
        <taxon>Archaea</taxon>
        <taxon>Promethearchaeati</taxon>
        <taxon>Candidatus Heimdallarchaeota</taxon>
        <taxon>Candidatus Heimdallarchaeia (ex Rinke et al. 2021) (nom. nud.)</taxon>
        <taxon>Candidatus Heimdallarchaeales</taxon>
        <taxon>Candidatus Heimdallarchaeaceae</taxon>
        <taxon>Candidatus Heimdallarchaeum</taxon>
    </lineage>
</organism>
<feature type="domain" description="Amidohydrolase-related" evidence="4">
    <location>
        <begin position="59"/>
        <end position="407"/>
    </location>
</feature>
<dbReference type="Gene3D" id="3.20.20.140">
    <property type="entry name" value="Metal-dependent hydrolases"/>
    <property type="match status" value="1"/>
</dbReference>
<evidence type="ECO:0000256" key="1">
    <source>
        <dbReference type="ARBA" id="ARBA00022723"/>
    </source>
</evidence>
<gene>
    <name evidence="5" type="ORF">K9W45_08900</name>
</gene>
<evidence type="ECO:0000259" key="4">
    <source>
        <dbReference type="Pfam" id="PF01979"/>
    </source>
</evidence>
<dbReference type="EMBL" id="CP084166">
    <property type="protein sequence ID" value="UJG39961.1"/>
    <property type="molecule type" value="Genomic_DNA"/>
</dbReference>
<dbReference type="AlphaFoldDB" id="A0A9Y1BJ03"/>
<sequence>MSEVVIQCKYIISGEECNKIIKNGSIIIEDNKIIHVGKIDEMKKYVTGHDKIDRMNHVAIPAFINAHTHLPETLLRGICDSSKLIEWLYDYVWPFESHMTAEDAYYGASLGALELIESGVAGFIDQYFFVESIEKVVKESKLRALLCPSLFDGTPETGSIEDTWNHIKKFLHSRNNIIKEKDSLLKYGIGPHAPYTVPKEYLLKVSEIAEKYNIPIHIHISETEKEVSDFRKQHQLTPLEYLENLSLLKNKILAAHCVYPSGRDYEIMKKYKVTVLHNPQSNLKLSSGIAPVFKYIEKNIDVVVGTDGNASNNNLDVLEEVRTAALLQKFLAKDPTVLQNYTALKIGTTAGSKIFGLEKAGIIENAIADITLFSLSGAHSWPQNDIISNVLYSASSGDVNDLIVNGNFLYLNREHQTLNKERIIEKSTKIAERILCEIRK</sequence>
<reference evidence="5" key="1">
    <citation type="journal article" date="2022" name="Nat. Microbiol.">
        <title>Unique mobile elements and scalable gene flow at the prokaryote-eukaryote boundary revealed by circularized Asgard archaea genomes.</title>
        <authorList>
            <person name="Wu F."/>
            <person name="Speth D.R."/>
            <person name="Philosof A."/>
            <person name="Cremiere A."/>
            <person name="Narayanan A."/>
            <person name="Barco R.A."/>
            <person name="Connon S.A."/>
            <person name="Amend J.P."/>
            <person name="Antoshechkin I.A."/>
            <person name="Orphan V.J."/>
        </authorList>
    </citation>
    <scope>NUCLEOTIDE SEQUENCE</scope>
    <source>
        <strain evidence="5">PM71</strain>
    </source>
</reference>
<dbReference type="SUPFAM" id="SSF51556">
    <property type="entry name" value="Metallo-dependent hydrolases"/>
    <property type="match status" value="1"/>
</dbReference>
<dbReference type="GO" id="GO:0019239">
    <property type="term" value="F:deaminase activity"/>
    <property type="evidence" value="ECO:0007669"/>
    <property type="project" value="UniProtKB-ARBA"/>
</dbReference>
<dbReference type="InterPro" id="IPR032466">
    <property type="entry name" value="Metal_Hydrolase"/>
</dbReference>
<dbReference type="InterPro" id="IPR011059">
    <property type="entry name" value="Metal-dep_hydrolase_composite"/>
</dbReference>
<dbReference type="PANTHER" id="PTHR43794">
    <property type="entry name" value="AMINOHYDROLASE SSNA-RELATED"/>
    <property type="match status" value="1"/>
</dbReference>
<name>A0A9Y1BJ03_9ARCH</name>
<dbReference type="SUPFAM" id="SSF51338">
    <property type="entry name" value="Composite domain of metallo-dependent hydrolases"/>
    <property type="match status" value="1"/>
</dbReference>
<dbReference type="GO" id="GO:0016814">
    <property type="term" value="F:hydrolase activity, acting on carbon-nitrogen (but not peptide) bonds, in cyclic amidines"/>
    <property type="evidence" value="ECO:0007669"/>
    <property type="project" value="UniProtKB-ARBA"/>
</dbReference>
<dbReference type="CDD" id="cd01298">
    <property type="entry name" value="ATZ_TRZ_like"/>
    <property type="match status" value="1"/>
</dbReference>
<proteinExistence type="predicted"/>
<dbReference type="Proteomes" id="UP001201020">
    <property type="component" value="Chromosome"/>
</dbReference>
<evidence type="ECO:0000256" key="3">
    <source>
        <dbReference type="ARBA" id="ARBA00022833"/>
    </source>
</evidence>
<dbReference type="GO" id="GO:0046872">
    <property type="term" value="F:metal ion binding"/>
    <property type="evidence" value="ECO:0007669"/>
    <property type="project" value="UniProtKB-KW"/>
</dbReference>
<accession>A0A9Y1BJ03</accession>
<dbReference type="PANTHER" id="PTHR43794:SF11">
    <property type="entry name" value="AMIDOHYDROLASE-RELATED DOMAIN-CONTAINING PROTEIN"/>
    <property type="match status" value="1"/>
</dbReference>